<comment type="caution">
    <text evidence="2">The sequence shown here is derived from an EMBL/GenBank/DDBJ whole genome shotgun (WGS) entry which is preliminary data.</text>
</comment>
<protein>
    <submittedName>
        <fullName evidence="2">Uncharacterized protein</fullName>
    </submittedName>
</protein>
<evidence type="ECO:0000313" key="3">
    <source>
        <dbReference type="Proteomes" id="UP001230504"/>
    </source>
</evidence>
<organism evidence="2 3">
    <name type="scientific">Colletotrichum navitas</name>
    <dbReference type="NCBI Taxonomy" id="681940"/>
    <lineage>
        <taxon>Eukaryota</taxon>
        <taxon>Fungi</taxon>
        <taxon>Dikarya</taxon>
        <taxon>Ascomycota</taxon>
        <taxon>Pezizomycotina</taxon>
        <taxon>Sordariomycetes</taxon>
        <taxon>Hypocreomycetidae</taxon>
        <taxon>Glomerellales</taxon>
        <taxon>Glomerellaceae</taxon>
        <taxon>Colletotrichum</taxon>
        <taxon>Colletotrichum graminicola species complex</taxon>
    </lineage>
</organism>
<keyword evidence="3" id="KW-1185">Reference proteome</keyword>
<dbReference type="GeneID" id="85444074"/>
<proteinExistence type="predicted"/>
<gene>
    <name evidence="2" type="ORF">LY79DRAFT_576834</name>
</gene>
<dbReference type="EMBL" id="JAHLJV010000009">
    <property type="protein sequence ID" value="KAK1597080.1"/>
    <property type="molecule type" value="Genomic_DNA"/>
</dbReference>
<dbReference type="RefSeq" id="XP_060417894.1">
    <property type="nucleotide sequence ID" value="XM_060559834.1"/>
</dbReference>
<evidence type="ECO:0000313" key="2">
    <source>
        <dbReference type="EMBL" id="KAK1597080.1"/>
    </source>
</evidence>
<dbReference type="AlphaFoldDB" id="A0AAD8VA47"/>
<dbReference type="Proteomes" id="UP001230504">
    <property type="component" value="Unassembled WGS sequence"/>
</dbReference>
<sequence>MDGAGHTAGSKASVDALQASSTTASGQAGKGRTGHGQAWYGTVMVWQGRSGMQARQAEGGTVAKPVTVIRRRACVSRRRLSKTVKRTRYPHLLFHLVPELGHFLHLSSGSVDGLGFYDLANLLAQLAHIAVAVAVAVADDLANPPNTNGTNPTPNSLGPWPFWVPPLRRALTCCYWYPIALLELMNQVVWAMLCHATRGHTVPYDAAPPYRLLPWTMALPGTGWLGLWIAGRLARTNFPTT</sequence>
<name>A0AAD8VA47_9PEZI</name>
<reference evidence="2" key="1">
    <citation type="submission" date="2021-06" db="EMBL/GenBank/DDBJ databases">
        <title>Comparative genomics, transcriptomics and evolutionary studies reveal genomic signatures of adaptation to plant cell wall in hemibiotrophic fungi.</title>
        <authorList>
            <consortium name="DOE Joint Genome Institute"/>
            <person name="Baroncelli R."/>
            <person name="Diaz J.F."/>
            <person name="Benocci T."/>
            <person name="Peng M."/>
            <person name="Battaglia E."/>
            <person name="Haridas S."/>
            <person name="Andreopoulos W."/>
            <person name="Labutti K."/>
            <person name="Pangilinan J."/>
            <person name="Floch G.L."/>
            <person name="Makela M.R."/>
            <person name="Henrissat B."/>
            <person name="Grigoriev I.V."/>
            <person name="Crouch J.A."/>
            <person name="De Vries R.P."/>
            <person name="Sukno S.A."/>
            <person name="Thon M.R."/>
        </authorList>
    </citation>
    <scope>NUCLEOTIDE SEQUENCE</scope>
    <source>
        <strain evidence="2">CBS 125086</strain>
    </source>
</reference>
<feature type="region of interest" description="Disordered" evidence="1">
    <location>
        <begin position="1"/>
        <end position="35"/>
    </location>
</feature>
<evidence type="ECO:0000256" key="1">
    <source>
        <dbReference type="SAM" id="MobiDB-lite"/>
    </source>
</evidence>
<accession>A0AAD8VA47</accession>